<evidence type="ECO:0000256" key="1">
    <source>
        <dbReference type="ARBA" id="ARBA00023231"/>
    </source>
</evidence>
<dbReference type="SUPFAM" id="SSF53807">
    <property type="entry name" value="Helical backbone' metal receptor"/>
    <property type="match status" value="1"/>
</dbReference>
<dbReference type="PROSITE" id="PS00699">
    <property type="entry name" value="NITROGENASE_1_1"/>
    <property type="match status" value="1"/>
</dbReference>
<dbReference type="RefSeq" id="WP_316968927.1">
    <property type="nucleotide sequence ID" value="NZ_JARFPL010000016.1"/>
</dbReference>
<gene>
    <name evidence="4" type="ORF">P0O24_06465</name>
</gene>
<dbReference type="InterPro" id="IPR050152">
    <property type="entry name" value="ChlB/BchB/BchZ"/>
</dbReference>
<dbReference type="Gene3D" id="6.10.250.1090">
    <property type="match status" value="1"/>
</dbReference>
<evidence type="ECO:0000313" key="5">
    <source>
        <dbReference type="Proteomes" id="UP001215956"/>
    </source>
</evidence>
<comment type="similarity">
    <text evidence="2">Belongs to the NifD/NifK/NifE/NifN family.</text>
</comment>
<dbReference type="PANTHER" id="PTHR33712">
    <property type="entry name" value="LIGHT-INDEPENDENT PROTOCHLOROPHYLLIDE REDUCTASE SUBUNIT B"/>
    <property type="match status" value="1"/>
</dbReference>
<dbReference type="Pfam" id="PF00148">
    <property type="entry name" value="Oxidored_nitro"/>
    <property type="match status" value="1"/>
</dbReference>
<comment type="caution">
    <text evidence="4">The sequence shown here is derived from an EMBL/GenBank/DDBJ whole genome shotgun (WGS) entry which is preliminary data.</text>
</comment>
<keyword evidence="1 2" id="KW-0535">Nitrogen fixation</keyword>
<name>A0ABT5XEW3_9EURY</name>
<protein>
    <submittedName>
        <fullName evidence="4">Nitrogenase component 1</fullName>
    </submittedName>
</protein>
<dbReference type="PANTHER" id="PTHR33712:SF7">
    <property type="entry name" value="LIGHT-INDEPENDENT PROTOCHLOROPHYLLIDE REDUCTASE SUBUNIT B"/>
    <property type="match status" value="1"/>
</dbReference>
<organism evidence="4 5">
    <name type="scientific">Candidatus Methanocrinis alkalitolerans</name>
    <dbReference type="NCBI Taxonomy" id="3033395"/>
    <lineage>
        <taxon>Archaea</taxon>
        <taxon>Methanobacteriati</taxon>
        <taxon>Methanobacteriota</taxon>
        <taxon>Stenosarchaea group</taxon>
        <taxon>Methanomicrobia</taxon>
        <taxon>Methanotrichales</taxon>
        <taxon>Methanotrichaceae</taxon>
        <taxon>Methanocrinis</taxon>
    </lineage>
</organism>
<proteinExistence type="inferred from homology"/>
<reference evidence="4 5" key="1">
    <citation type="submission" date="2023-03" db="EMBL/GenBank/DDBJ databases">
        <title>Whole genome sequencing of Methanotrichaceae archaeon M04Ac.</title>
        <authorList>
            <person name="Khomyakova M.A."/>
            <person name="Merkel A.Y."/>
            <person name="Slobodkin A.I."/>
        </authorList>
    </citation>
    <scope>NUCLEOTIDE SEQUENCE [LARGE SCALE GENOMIC DNA]</scope>
    <source>
        <strain evidence="4 5">M04Ac</strain>
    </source>
</reference>
<dbReference type="EMBL" id="JARFPL010000016">
    <property type="protein sequence ID" value="MDF0593222.1"/>
    <property type="molecule type" value="Genomic_DNA"/>
</dbReference>
<evidence type="ECO:0000256" key="2">
    <source>
        <dbReference type="RuleBase" id="RU004021"/>
    </source>
</evidence>
<dbReference type="InterPro" id="IPR000318">
    <property type="entry name" value="Nase_comp1_CS"/>
</dbReference>
<dbReference type="InterPro" id="IPR000510">
    <property type="entry name" value="Nase/OxRdtase_comp1"/>
</dbReference>
<accession>A0ABT5XEW3</accession>
<evidence type="ECO:0000259" key="3">
    <source>
        <dbReference type="Pfam" id="PF00148"/>
    </source>
</evidence>
<dbReference type="Proteomes" id="UP001215956">
    <property type="component" value="Unassembled WGS sequence"/>
</dbReference>
<sequence>MSENYATVNPCSMCMPMGSVMAFKGIEGCMPIFHGSQGCSTYMRLHLAHHFREPVDIASSALSEKGAVYGGAANLKKGLLNVIQGYSPRVIGIATTCLAETIGDDVVQIAKEFQREEPHARDVAIIPASTSSYSGSHEEGYNEALKAIVKTLAKRSRSNARFNLVIGSIISPAEVRYIKSMLEDWGCGFDYTLLPDISETFDAPLAATYLKIPEGGTPLAEINEMANSRETLTVGGSVWGGGAGDYLEKEFGVHHTVLPLPIGVEQTDRFVGKLEEITDLGLPEKYERDRGRLLDAIVDCHKLVAGVRTAVFGDTEMALGVAKLLCEMGMDPRVIATGSKNAEFVRRGEGLTPGSEVLSGVDFSEIHEAVARNDIELLIGPFTGRQISKAENIPLLRVGLPNHDRFGASRQMVLGYEGTTGLVDEIANTIVEMNERDR</sequence>
<keyword evidence="5" id="KW-1185">Reference proteome</keyword>
<evidence type="ECO:0000313" key="4">
    <source>
        <dbReference type="EMBL" id="MDF0593222.1"/>
    </source>
</evidence>
<dbReference type="Gene3D" id="3.40.50.1980">
    <property type="entry name" value="Nitrogenase molybdenum iron protein domain"/>
    <property type="match status" value="3"/>
</dbReference>
<feature type="domain" description="Nitrogenase/oxidoreductase component 1" evidence="3">
    <location>
        <begin position="14"/>
        <end position="430"/>
    </location>
</feature>